<protein>
    <submittedName>
        <fullName evidence="2">Uncharacterized protein</fullName>
    </submittedName>
</protein>
<feature type="compositionally biased region" description="Basic and acidic residues" evidence="1">
    <location>
        <begin position="44"/>
        <end position="58"/>
    </location>
</feature>
<proteinExistence type="predicted"/>
<dbReference type="RefSeq" id="YP_009481446.1">
    <property type="nucleotide sequence ID" value="NC_037665.1"/>
</dbReference>
<name>A0A2U7UGG2_9VIRU</name>
<dbReference type="KEGG" id="vg:36841905"/>
<dbReference type="GeneID" id="36841905"/>
<reference evidence="2" key="1">
    <citation type="journal article" date="2018" name="Nat. Commun.">
        <title>Diversity and evolution of the emerging Pandoraviridae family.</title>
        <authorList>
            <person name="Legendre M."/>
            <person name="Fabre E."/>
            <person name="Poirot O."/>
            <person name="Jeudy S."/>
            <person name="Lartigue A."/>
            <person name="Alempic J.M."/>
            <person name="Beucher L."/>
            <person name="Philippe N."/>
            <person name="Bertaux L."/>
            <person name="Christo-Foroux E."/>
            <person name="Labadie K."/>
            <person name="Coute Y."/>
            <person name="Abergel C."/>
            <person name="Claverie J.M."/>
        </authorList>
    </citation>
    <scope>NUCLEOTIDE SEQUENCE [LARGE SCALE GENOMIC DNA]</scope>
    <source>
        <strain evidence="2">Macleodensis</strain>
    </source>
</reference>
<organism evidence="2">
    <name type="scientific">Pandoravirus macleodensis</name>
    <dbReference type="NCBI Taxonomy" id="2107707"/>
    <lineage>
        <taxon>Viruses</taxon>
        <taxon>Pandoravirus</taxon>
    </lineage>
</organism>
<dbReference type="EMBL" id="MG011691">
    <property type="protein sequence ID" value="AVK77450.1"/>
    <property type="molecule type" value="Genomic_DNA"/>
</dbReference>
<evidence type="ECO:0000313" key="2">
    <source>
        <dbReference type="EMBL" id="AVK77450.1"/>
    </source>
</evidence>
<sequence>MKKVLKRRIETDAEMHSVLSSVPTKKRARNGTPEDADDINDAVDTAHRHDDDGERDMLPVDDGLDGDARERLLFERRRNLIARAALTNNKEALRALIDTDCTAQHIESALYRIIDNPDAIKAICKVATAGRRRLQFAGRLIYMAASRLHTESTLVLVAFAHGRRAKAVKEALVWLIDDDEAEPIECLFTACAAAQTGIPQHKRDRWACDALYDAAVQGRPTSAEALAREATASDMERIIVGAASRDEGDVVVGLFEACADVVAPDTRSRWALEVLCEAAEHDRLRVVDHMLDIVRPADVRKALLRCAGPRRRVDAFELLWEFADACVHDFIKRLPKGVGRDHLYDLIDDDVGCEGYCAAAATLTTTTKWEEDFGDDDGDDDDHLGTIPRQRRPVGCCAS</sequence>
<accession>A0A2U7UGG2</accession>
<evidence type="ECO:0000256" key="1">
    <source>
        <dbReference type="SAM" id="MobiDB-lite"/>
    </source>
</evidence>
<gene>
    <name evidence="2" type="ORF">pmac_cds_762</name>
</gene>
<dbReference type="Proteomes" id="UP000249758">
    <property type="component" value="Segment"/>
</dbReference>
<feature type="region of interest" description="Disordered" evidence="1">
    <location>
        <begin position="12"/>
        <end position="62"/>
    </location>
</feature>